<evidence type="ECO:0000313" key="2">
    <source>
        <dbReference type="Proteomes" id="UP000028725"/>
    </source>
</evidence>
<dbReference type="STRING" id="394096.DB31_0107"/>
<proteinExistence type="predicted"/>
<sequence>MWSGLLFLLLGTAARAEVSASVGGSVRNRLYVFSPLDKDNYSYELNIRPEFTVNVSEDMAAVVTLNAQRLLGAAGRAGNAEVLLVDRAYIDYHFEKWDLRIGRQAINMGSAMIWNPIDLVDLNTPLNFAVQKRGVDTARASISLSPTARVIGAVAFPQNKALSLLRAEWLLGGTGMAVVAVDDRRRDEQVLGVDIKGDLEVGYWLEGAVHLPQEGKVSYRVVVGADYSFPVLQSLTFSAQYYRDSSGGAGLSDYDYEALAAGRRSFLGRQYVSLTGNLSTDEVTYVSLAFIGNLEDRTGLVSLGVGRYFFDNLEVSLRGLLMGGLQGPGEFKPGEGHPLGSALSTRTVELYVDWRF</sequence>
<accession>A0A085WVY3</accession>
<dbReference type="Proteomes" id="UP000028725">
    <property type="component" value="Unassembled WGS sequence"/>
</dbReference>
<gene>
    <name evidence="1" type="ORF">DB31_0107</name>
</gene>
<name>A0A085WVY3_9BACT</name>
<evidence type="ECO:0000313" key="1">
    <source>
        <dbReference type="EMBL" id="KFE71846.1"/>
    </source>
</evidence>
<protein>
    <submittedName>
        <fullName evidence="1">Uncharacterized protein</fullName>
    </submittedName>
</protein>
<reference evidence="1 2" key="1">
    <citation type="submission" date="2014-04" db="EMBL/GenBank/DDBJ databases">
        <title>Genome assembly of Hyalangium minutum DSM 14724.</title>
        <authorList>
            <person name="Sharma G."/>
            <person name="Subramanian S."/>
        </authorList>
    </citation>
    <scope>NUCLEOTIDE SEQUENCE [LARGE SCALE GENOMIC DNA]</scope>
    <source>
        <strain evidence="1 2">DSM 14724</strain>
    </source>
</reference>
<dbReference type="EMBL" id="JMCB01000001">
    <property type="protein sequence ID" value="KFE71846.1"/>
    <property type="molecule type" value="Genomic_DNA"/>
</dbReference>
<organism evidence="1 2">
    <name type="scientific">Hyalangium minutum</name>
    <dbReference type="NCBI Taxonomy" id="394096"/>
    <lineage>
        <taxon>Bacteria</taxon>
        <taxon>Pseudomonadati</taxon>
        <taxon>Myxococcota</taxon>
        <taxon>Myxococcia</taxon>
        <taxon>Myxococcales</taxon>
        <taxon>Cystobacterineae</taxon>
        <taxon>Archangiaceae</taxon>
        <taxon>Hyalangium</taxon>
    </lineage>
</organism>
<dbReference type="SUPFAM" id="SSF56935">
    <property type="entry name" value="Porins"/>
    <property type="match status" value="1"/>
</dbReference>
<comment type="caution">
    <text evidence="1">The sequence shown here is derived from an EMBL/GenBank/DDBJ whole genome shotgun (WGS) entry which is preliminary data.</text>
</comment>
<keyword evidence="2" id="KW-1185">Reference proteome</keyword>
<dbReference type="AlphaFoldDB" id="A0A085WVY3"/>